<dbReference type="KEGG" id="vg:16414357"/>
<proteinExistence type="predicted"/>
<dbReference type="EMBL" id="HF920633">
    <property type="protein sequence ID" value="CCV01695.1"/>
    <property type="molecule type" value="Genomic_DNA"/>
</dbReference>
<sequence>MANALNFKIYDPVAQLVATGGGSGGGLPLTGGTLTGNLLLTSPAKVVQDTPPTNPNDLVNKAYVDSVIGSGPFLPLSGGTMSGQIIQSLAPVAPNNLANKAYVDSLIGGGPFLPLSGGTVSGNVILSSPAKLQQNQAPTVGDDLTNKTYTDGAYQAKKPSAVSGNVAFFGSGVDAGQVIDSGYLVDTNLSNPPSNTSLWPSSRLIGALQYGANVYKSTAPINIPSGSSVKAFSTGNATMGPATWSNTGSTFSLASTGVATIFNSLEYTIFYRIIFSANSLSESTNALGTVECQIQDETGPTFISIVKLLKCLPAPPAFSNEVYLTCLVSIPASSGFNFSVLLTNTGPNTVTVDPVAPSNTCILVIERVS</sequence>
<evidence type="ECO:0000313" key="2">
    <source>
        <dbReference type="Proteomes" id="UP000154968"/>
    </source>
</evidence>
<accession>S6DF23</accession>
<evidence type="ECO:0000313" key="1">
    <source>
        <dbReference type="EMBL" id="CCV01695.1"/>
    </source>
</evidence>
<organism evidence="1 2">
    <name type="scientific">Invertebrate iridescent virus 22</name>
    <dbReference type="NCBI Taxonomy" id="345198"/>
    <lineage>
        <taxon>Viruses</taxon>
        <taxon>Varidnaviria</taxon>
        <taxon>Bamfordvirae</taxon>
        <taxon>Nucleocytoviricota</taxon>
        <taxon>Megaviricetes</taxon>
        <taxon>Pimascovirales</taxon>
        <taxon>Pimascovirales incertae sedis</taxon>
        <taxon>Iridoviridae</taxon>
        <taxon>Betairidovirinae</taxon>
        <taxon>Chloriridovirus</taxon>
        <taxon>Chloriridovirus simulium1</taxon>
    </lineage>
</organism>
<keyword evidence="2" id="KW-1185">Reference proteome</keyword>
<protein>
    <submittedName>
        <fullName evidence="1">Uncharacterized protein</fullName>
    </submittedName>
</protein>
<reference evidence="1 2" key="1">
    <citation type="journal article" date="2013" name="J. Gen. Virol.">
        <title>Complete genome sequence of invertebrate iridescent virus 22 isolated from a blackfly larva.</title>
        <authorList>
            <person name="Piegu B."/>
            <person name="Guizard S."/>
            <person name="Spears T."/>
            <person name="Cruaud C."/>
            <person name="Couloux A."/>
            <person name="Bideshi D.K."/>
            <person name="Federici B.A."/>
            <person name="Bigot Y."/>
        </authorList>
    </citation>
    <scope>NUCLEOTIDE SEQUENCE [LARGE SCALE GENOMIC DNA]</scope>
</reference>
<dbReference type="GeneID" id="16414357"/>
<name>S6DF23_9VIRU</name>
<dbReference type="RefSeq" id="YP_008357316.1">
    <property type="nucleotide sequence ID" value="NC_021901.1"/>
</dbReference>
<gene>
    <name evidence="1" type="primary">018L</name>
    <name evidence="1" type="ORF">IIV22_018L</name>
</gene>
<dbReference type="Proteomes" id="UP000154968">
    <property type="component" value="Segment"/>
</dbReference>